<sequence>MIFSIVNNKINDNVVVEGETIEDCQTKTMDELAKRGWDMSDCHSVDLTKDYERKSN</sequence>
<gene>
    <name evidence="1" type="ORF">LCGC14_3088690</name>
</gene>
<evidence type="ECO:0000313" key="1">
    <source>
        <dbReference type="EMBL" id="KKK54046.1"/>
    </source>
</evidence>
<accession>A0A0F8Z1P5</accession>
<comment type="caution">
    <text evidence="1">The sequence shown here is derived from an EMBL/GenBank/DDBJ whole genome shotgun (WGS) entry which is preliminary data.</text>
</comment>
<proteinExistence type="predicted"/>
<organism evidence="1">
    <name type="scientific">marine sediment metagenome</name>
    <dbReference type="NCBI Taxonomy" id="412755"/>
    <lineage>
        <taxon>unclassified sequences</taxon>
        <taxon>metagenomes</taxon>
        <taxon>ecological metagenomes</taxon>
    </lineage>
</organism>
<reference evidence="1" key="1">
    <citation type="journal article" date="2015" name="Nature">
        <title>Complex archaea that bridge the gap between prokaryotes and eukaryotes.</title>
        <authorList>
            <person name="Spang A."/>
            <person name="Saw J.H."/>
            <person name="Jorgensen S.L."/>
            <person name="Zaremba-Niedzwiedzka K."/>
            <person name="Martijn J."/>
            <person name="Lind A.E."/>
            <person name="van Eijk R."/>
            <person name="Schleper C."/>
            <person name="Guy L."/>
            <person name="Ettema T.J."/>
        </authorList>
    </citation>
    <scope>NUCLEOTIDE SEQUENCE</scope>
</reference>
<dbReference type="AlphaFoldDB" id="A0A0F8Z1P5"/>
<dbReference type="EMBL" id="LAZR01066200">
    <property type="protein sequence ID" value="KKK54046.1"/>
    <property type="molecule type" value="Genomic_DNA"/>
</dbReference>
<name>A0A0F8Z1P5_9ZZZZ</name>
<protein>
    <submittedName>
        <fullName evidence="1">Uncharacterized protein</fullName>
    </submittedName>
</protein>